<dbReference type="EMBL" id="BMAW01054125">
    <property type="protein sequence ID" value="GFS94660.1"/>
    <property type="molecule type" value="Genomic_DNA"/>
</dbReference>
<dbReference type="AlphaFoldDB" id="A0A8X6TAQ9"/>
<feature type="compositionally biased region" description="Acidic residues" evidence="4">
    <location>
        <begin position="645"/>
        <end position="660"/>
    </location>
</feature>
<dbReference type="PANTHER" id="PTHR34105">
    <property type="entry name" value="PROLINE-, GLUTAMIC ACID- AND LEUCINE-RICH PROTEIN 1"/>
    <property type="match status" value="1"/>
</dbReference>
<feature type="compositionally biased region" description="Acidic residues" evidence="4">
    <location>
        <begin position="619"/>
        <end position="635"/>
    </location>
</feature>
<comment type="caution">
    <text evidence="6">The sequence shown here is derived from an EMBL/GenBank/DDBJ whole genome shotgun (WGS) entry which is preliminary data.</text>
</comment>
<evidence type="ECO:0000256" key="2">
    <source>
        <dbReference type="ARBA" id="ARBA00010511"/>
    </source>
</evidence>
<protein>
    <recommendedName>
        <fullName evidence="5">Pre-rRNA-processing protein RIX1 N-terminal domain-containing protein</fullName>
    </recommendedName>
</protein>
<gene>
    <name evidence="6" type="primary">AVEN_205278_1</name>
    <name evidence="6" type="ORF">NPIL_509301</name>
</gene>
<dbReference type="SUPFAM" id="SSF48371">
    <property type="entry name" value="ARM repeat"/>
    <property type="match status" value="1"/>
</dbReference>
<dbReference type="Proteomes" id="UP000887013">
    <property type="component" value="Unassembled WGS sequence"/>
</dbReference>
<feature type="compositionally biased region" description="Polar residues" evidence="4">
    <location>
        <begin position="807"/>
        <end position="818"/>
    </location>
</feature>
<sequence>MWPVLTEVLDSIVSNDDKVTYYNLIVSAHNLKLDNEAEIDFLKAKIQELVSSPMKRNEGLVLMYAAMEQDSTLYIENWGRIIIGSLKCPDSYIPKKLTLKILNKIVTNFSQESIYKDAFQKFIPEILPLLLNLDNEVYEHRCHTLALCMKCVPQILGPHGDVIEKFLLKKLDTSCIKTSEAIAECFAALPICLMHFRKIKTTYMDVWLDVYLRILNTIQSVLNDILLTPGDESGCVNVESLEMFDIPFQDGETYSVLSRIRVFSTFCKCLAKMMSSETCRVQVPIEDLFLSIQRVFQVTNIIKVSDETLKCGLLRLAFPIMLNAVLVVLEAVILNFPIIDQCGNVARVIVKSLEGISAASFSETSTSQSRSTVWKLSNVWLTQYGSKGSSEFVREQFLIQEVLRDIEMDNTDVSQPQYQYSCNGIKSEVTPRDKVLVCAEALKVLRTMIQTGSFFMEKNCMDKISSTVIKVARRLLLHLNPSKQFPLPYSDEKCRKRLFDVLLTCSIAGDPLQTKCVMKSVNIFRIALKDPSIKVSEVCHRAFKYCRFFLNPKKPPPDVIRYSNPNPNMFNTTPPTIEKVKVAWQNPSYWGGRSEEIDMSNEEAQNQEENGYNNPDESVREEEEEEDQDDEDDQEYSNYRAESSEVQDLDDDQNQDEVEELYGSGMDSSQINVLNVESCQGESRVAEMRTEKHVSEEKEANVPTYHNSHESTMRANQNSADSEFEEVEEEEEETPVSNYVRENVNGMEYVEEEDDGHDDEDNEDEEINEECGDGYQSDGKRSADHCDEREAKRQKMLVKVDADETEVNNNSSPSCSSEDGTEIDAQVNNKHSPKNKKNTLNSLSNEENQNDSEVAERSPTVKEMCGDFVLAEPESTEES</sequence>
<dbReference type="Pfam" id="PF08167">
    <property type="entry name" value="RIX1"/>
    <property type="match status" value="1"/>
</dbReference>
<comment type="subcellular location">
    <subcellularLocation>
        <location evidence="1">Nucleus</location>
    </subcellularLocation>
</comment>
<keyword evidence="3" id="KW-0539">Nucleus</keyword>
<feature type="compositionally biased region" description="Basic and acidic residues" evidence="4">
    <location>
        <begin position="684"/>
        <end position="700"/>
    </location>
</feature>
<dbReference type="GO" id="GO:0005634">
    <property type="term" value="C:nucleus"/>
    <property type="evidence" value="ECO:0007669"/>
    <property type="project" value="UniProtKB-SubCell"/>
</dbReference>
<organism evidence="6 7">
    <name type="scientific">Nephila pilipes</name>
    <name type="common">Giant wood spider</name>
    <name type="synonym">Nephila maculata</name>
    <dbReference type="NCBI Taxonomy" id="299642"/>
    <lineage>
        <taxon>Eukaryota</taxon>
        <taxon>Metazoa</taxon>
        <taxon>Ecdysozoa</taxon>
        <taxon>Arthropoda</taxon>
        <taxon>Chelicerata</taxon>
        <taxon>Arachnida</taxon>
        <taxon>Araneae</taxon>
        <taxon>Araneomorphae</taxon>
        <taxon>Entelegynae</taxon>
        <taxon>Araneoidea</taxon>
        <taxon>Nephilidae</taxon>
        <taxon>Nephila</taxon>
    </lineage>
</organism>
<dbReference type="GO" id="GO:0006364">
    <property type="term" value="P:rRNA processing"/>
    <property type="evidence" value="ECO:0007669"/>
    <property type="project" value="TreeGrafter"/>
</dbReference>
<feature type="compositionally biased region" description="Acidic residues" evidence="4">
    <location>
        <begin position="722"/>
        <end position="734"/>
    </location>
</feature>
<feature type="domain" description="Pre-rRNA-processing protein RIX1 N-terminal" evidence="5">
    <location>
        <begin position="38"/>
        <end position="175"/>
    </location>
</feature>
<dbReference type="InterPro" id="IPR016024">
    <property type="entry name" value="ARM-type_fold"/>
</dbReference>
<reference evidence="6" key="1">
    <citation type="submission" date="2020-08" db="EMBL/GenBank/DDBJ databases">
        <title>Multicomponent nature underlies the extraordinary mechanical properties of spider dragline silk.</title>
        <authorList>
            <person name="Kono N."/>
            <person name="Nakamura H."/>
            <person name="Mori M."/>
            <person name="Yoshida Y."/>
            <person name="Ohtoshi R."/>
            <person name="Malay A.D."/>
            <person name="Moran D.A.P."/>
            <person name="Tomita M."/>
            <person name="Numata K."/>
            <person name="Arakawa K."/>
        </authorList>
    </citation>
    <scope>NUCLEOTIDE SEQUENCE</scope>
</reference>
<accession>A0A8X6TAQ9</accession>
<feature type="compositionally biased region" description="Acidic residues" evidence="4">
    <location>
        <begin position="749"/>
        <end position="772"/>
    </location>
</feature>
<evidence type="ECO:0000256" key="3">
    <source>
        <dbReference type="ARBA" id="ARBA00023242"/>
    </source>
</evidence>
<feature type="compositionally biased region" description="Basic and acidic residues" evidence="4">
    <location>
        <begin position="778"/>
        <end position="802"/>
    </location>
</feature>
<evidence type="ECO:0000256" key="1">
    <source>
        <dbReference type="ARBA" id="ARBA00004123"/>
    </source>
</evidence>
<evidence type="ECO:0000259" key="5">
    <source>
        <dbReference type="Pfam" id="PF08167"/>
    </source>
</evidence>
<keyword evidence="7" id="KW-1185">Reference proteome</keyword>
<feature type="region of interest" description="Disordered" evidence="4">
    <location>
        <begin position="602"/>
        <end position="879"/>
    </location>
</feature>
<name>A0A8X6TAQ9_NEPPI</name>
<dbReference type="PANTHER" id="PTHR34105:SF1">
    <property type="entry name" value="PROLINE-, GLUTAMIC ACID- AND LEUCINE-RICH PROTEIN 1"/>
    <property type="match status" value="1"/>
</dbReference>
<evidence type="ECO:0000313" key="7">
    <source>
        <dbReference type="Proteomes" id="UP000887013"/>
    </source>
</evidence>
<evidence type="ECO:0000256" key="4">
    <source>
        <dbReference type="SAM" id="MobiDB-lite"/>
    </source>
</evidence>
<comment type="similarity">
    <text evidence="2">Belongs to the RIX1/PELP1 family.</text>
</comment>
<feature type="compositionally biased region" description="Polar residues" evidence="4">
    <location>
        <begin position="666"/>
        <end position="681"/>
    </location>
</feature>
<proteinExistence type="inferred from homology"/>
<dbReference type="OrthoDB" id="6431859at2759"/>
<dbReference type="InterPro" id="IPR012583">
    <property type="entry name" value="RIX1_N"/>
</dbReference>
<evidence type="ECO:0000313" key="6">
    <source>
        <dbReference type="EMBL" id="GFS94660.1"/>
    </source>
</evidence>
<feature type="compositionally biased region" description="Polar residues" evidence="4">
    <location>
        <begin position="602"/>
        <end position="616"/>
    </location>
</feature>